<dbReference type="PATRIC" id="fig|1232189.3.peg.884"/>
<dbReference type="InterPro" id="IPR012454">
    <property type="entry name" value="DUF1659"/>
</dbReference>
<dbReference type="Proteomes" id="UP000011944">
    <property type="component" value="Unassembled WGS sequence"/>
</dbReference>
<organism evidence="2 3">
    <name type="scientific">Clostridium botulinum CFSAN001627</name>
    <dbReference type="NCBI Taxonomy" id="1232189"/>
    <lineage>
        <taxon>Bacteria</taxon>
        <taxon>Bacillati</taxon>
        <taxon>Bacillota</taxon>
        <taxon>Clostridia</taxon>
        <taxon>Eubacteriales</taxon>
        <taxon>Clostridiaceae</taxon>
        <taxon>Clostridium</taxon>
    </lineage>
</organism>
<evidence type="ECO:0000313" key="2">
    <source>
        <dbReference type="EMBL" id="EKN42654.1"/>
    </source>
</evidence>
<dbReference type="Pfam" id="PF07872">
    <property type="entry name" value="DUF1659"/>
    <property type="match status" value="1"/>
</dbReference>
<comment type="caution">
    <text evidence="2">The sequence shown here is derived from an EMBL/GenBank/DDBJ whole genome shotgun (WGS) entry which is preliminary data.</text>
</comment>
<proteinExistence type="predicted"/>
<evidence type="ECO:0000259" key="1">
    <source>
        <dbReference type="Pfam" id="PF07872"/>
    </source>
</evidence>
<dbReference type="AlphaFoldDB" id="M1ZYF1"/>
<evidence type="ECO:0000313" key="3">
    <source>
        <dbReference type="Proteomes" id="UP000011944"/>
    </source>
</evidence>
<gene>
    <name evidence="2" type="ORF">CFSAN001627_05397</name>
</gene>
<feature type="non-terminal residue" evidence="2">
    <location>
        <position position="1"/>
    </location>
</feature>
<protein>
    <recommendedName>
        <fullName evidence="1">DUF1659 domain-containing protein</fullName>
    </recommendedName>
</protein>
<name>M1ZYF1_CLOBO</name>
<reference evidence="2 3" key="1">
    <citation type="submission" date="2012-10" db="EMBL/GenBank/DDBJ databases">
        <authorList>
            <person name="Strain E.A."/>
            <person name="Brown E."/>
            <person name="Allard M.W."/>
            <person name="Gonzalez-Escalona N."/>
            <person name="Timme R."/>
        </authorList>
    </citation>
    <scope>NUCLEOTIDE SEQUENCE [LARGE SCALE GENOMIC DNA]</scope>
    <source>
        <strain evidence="2 3">CFSAN001627</strain>
    </source>
</reference>
<feature type="domain" description="DUF1659" evidence="1">
    <location>
        <begin position="4"/>
        <end position="74"/>
    </location>
</feature>
<reference evidence="2 3" key="2">
    <citation type="submission" date="2013-03" db="EMBL/GenBank/DDBJ databases">
        <title>Diversity in Clostridium botulinum.</title>
        <authorList>
            <person name="Timme R.E."/>
            <person name="Allard M."/>
            <person name="Luo Y."/>
            <person name="Strain E."/>
            <person name="Gonzalez-Escalona N."/>
            <person name="Brown E."/>
        </authorList>
    </citation>
    <scope>NUCLEOTIDE SEQUENCE [LARGE SCALE GENOMIC DNA]</scope>
    <source>
        <strain evidence="2 3">CFSAN001627</strain>
    </source>
</reference>
<sequence>KTMAVSKNILEKNLALEYQDGLDKKGKAIIKKAIYKNVKLTAEPEELMAVVDSINSLMPDGISEARIVENYVLLK</sequence>
<accession>M1ZYF1</accession>
<dbReference type="EMBL" id="AMXI01000302">
    <property type="protein sequence ID" value="EKN42654.1"/>
    <property type="molecule type" value="Genomic_DNA"/>
</dbReference>